<evidence type="ECO:0000313" key="14">
    <source>
        <dbReference type="EMBL" id="KAJ8476581.1"/>
    </source>
</evidence>
<evidence type="ECO:0000256" key="11">
    <source>
        <dbReference type="SAM" id="SignalP"/>
    </source>
</evidence>
<feature type="transmembrane region" description="Helical" evidence="10">
    <location>
        <begin position="699"/>
        <end position="719"/>
    </location>
</feature>
<evidence type="ECO:0000259" key="13">
    <source>
        <dbReference type="Pfam" id="PF25333"/>
    </source>
</evidence>
<proteinExistence type="predicted"/>
<reference evidence="14 15" key="1">
    <citation type="submission" date="2022-12" db="EMBL/GenBank/DDBJ databases">
        <title>Chromosome-scale assembly of the Ensete ventricosum genome.</title>
        <authorList>
            <person name="Dussert Y."/>
            <person name="Stocks J."/>
            <person name="Wendawek A."/>
            <person name="Woldeyes F."/>
            <person name="Nichols R.A."/>
            <person name="Borrell J.S."/>
        </authorList>
    </citation>
    <scope>NUCLEOTIDE SEQUENCE [LARGE SCALE GENOMIC DNA]</scope>
    <source>
        <strain evidence="15">cv. Maze</strain>
        <tissue evidence="14">Seeds</tissue>
    </source>
</reference>
<comment type="pathway">
    <text evidence="3">Protein modification; protein ubiquitination.</text>
</comment>
<accession>A0AAV8PBY4</accession>
<comment type="catalytic activity">
    <reaction evidence="1">
        <text>S-ubiquitinyl-[E2 ubiquitin-conjugating enzyme]-L-cysteine + [acceptor protein]-L-lysine = [E2 ubiquitin-conjugating enzyme]-L-cysteine + N(6)-ubiquitinyl-[acceptor protein]-L-lysine.</text>
        <dbReference type="EC" id="2.3.2.27"/>
    </reaction>
</comment>
<feature type="chain" id="PRO_5043888542" description="RING-type E3 ubiquitin transferase" evidence="11">
    <location>
        <begin position="35"/>
        <end position="847"/>
    </location>
</feature>
<evidence type="ECO:0000256" key="5">
    <source>
        <dbReference type="ARBA" id="ARBA00022679"/>
    </source>
</evidence>
<evidence type="ECO:0000256" key="6">
    <source>
        <dbReference type="ARBA" id="ARBA00022692"/>
    </source>
</evidence>
<feature type="domain" description="SWEET-like" evidence="12">
    <location>
        <begin position="578"/>
        <end position="832"/>
    </location>
</feature>
<evidence type="ECO:0000259" key="12">
    <source>
        <dbReference type="Pfam" id="PF11145"/>
    </source>
</evidence>
<evidence type="ECO:0000256" key="1">
    <source>
        <dbReference type="ARBA" id="ARBA00000900"/>
    </source>
</evidence>
<evidence type="ECO:0000256" key="8">
    <source>
        <dbReference type="ARBA" id="ARBA00022989"/>
    </source>
</evidence>
<keyword evidence="11" id="KW-0732">Signal</keyword>
<dbReference type="AlphaFoldDB" id="A0AAV8PBY4"/>
<comment type="caution">
    <text evidence="14">The sequence shown here is derived from an EMBL/GenBank/DDBJ whole genome shotgun (WGS) entry which is preliminary data.</text>
</comment>
<dbReference type="Pfam" id="PF25333">
    <property type="entry name" value="DUF2921_N"/>
    <property type="match status" value="3"/>
</dbReference>
<dbReference type="PANTHER" id="PTHR33389:SF18">
    <property type="entry name" value="OS01G0677900 PROTEIN"/>
    <property type="match status" value="1"/>
</dbReference>
<feature type="domain" description="DUF2921" evidence="13">
    <location>
        <begin position="409"/>
        <end position="564"/>
    </location>
</feature>
<dbReference type="Proteomes" id="UP001222027">
    <property type="component" value="Unassembled WGS sequence"/>
</dbReference>
<keyword evidence="7" id="KW-0833">Ubl conjugation pathway</keyword>
<organism evidence="14 15">
    <name type="scientific">Ensete ventricosum</name>
    <name type="common">Abyssinian banana</name>
    <name type="synonym">Musa ensete</name>
    <dbReference type="NCBI Taxonomy" id="4639"/>
    <lineage>
        <taxon>Eukaryota</taxon>
        <taxon>Viridiplantae</taxon>
        <taxon>Streptophyta</taxon>
        <taxon>Embryophyta</taxon>
        <taxon>Tracheophyta</taxon>
        <taxon>Spermatophyta</taxon>
        <taxon>Magnoliopsida</taxon>
        <taxon>Liliopsida</taxon>
        <taxon>Zingiberales</taxon>
        <taxon>Musaceae</taxon>
        <taxon>Ensete</taxon>
    </lineage>
</organism>
<keyword evidence="15" id="KW-1185">Reference proteome</keyword>
<dbReference type="InterPro" id="IPR021319">
    <property type="entry name" value="DUF2921"/>
</dbReference>
<keyword evidence="9 10" id="KW-0472">Membrane</keyword>
<evidence type="ECO:0000256" key="4">
    <source>
        <dbReference type="ARBA" id="ARBA00012483"/>
    </source>
</evidence>
<dbReference type="EMBL" id="JAQQAF010000006">
    <property type="protein sequence ID" value="KAJ8476581.1"/>
    <property type="molecule type" value="Genomic_DNA"/>
</dbReference>
<dbReference type="InterPro" id="IPR057425">
    <property type="entry name" value="DUF2921_N"/>
</dbReference>
<feature type="domain" description="DUF2921" evidence="13">
    <location>
        <begin position="39"/>
        <end position="194"/>
    </location>
</feature>
<dbReference type="GO" id="GO:0061630">
    <property type="term" value="F:ubiquitin protein ligase activity"/>
    <property type="evidence" value="ECO:0007669"/>
    <property type="project" value="UniProtKB-EC"/>
</dbReference>
<gene>
    <name evidence="14" type="ORF">OPV22_020308</name>
</gene>
<dbReference type="GO" id="GO:0012505">
    <property type="term" value="C:endomembrane system"/>
    <property type="evidence" value="ECO:0007669"/>
    <property type="project" value="UniProtKB-SubCell"/>
</dbReference>
<evidence type="ECO:0000256" key="7">
    <source>
        <dbReference type="ARBA" id="ARBA00022786"/>
    </source>
</evidence>
<feature type="domain" description="DUF2921" evidence="13">
    <location>
        <begin position="212"/>
        <end position="369"/>
    </location>
</feature>
<dbReference type="Pfam" id="PF11145">
    <property type="entry name" value="DUF2921"/>
    <property type="match status" value="1"/>
</dbReference>
<evidence type="ECO:0000256" key="9">
    <source>
        <dbReference type="ARBA" id="ARBA00023136"/>
    </source>
</evidence>
<evidence type="ECO:0000256" key="10">
    <source>
        <dbReference type="SAM" id="Phobius"/>
    </source>
</evidence>
<feature type="transmembrane region" description="Helical" evidence="10">
    <location>
        <begin position="621"/>
        <end position="644"/>
    </location>
</feature>
<comment type="subcellular location">
    <subcellularLocation>
        <location evidence="2">Endomembrane system</location>
        <topology evidence="2">Multi-pass membrane protein</topology>
    </subcellularLocation>
</comment>
<protein>
    <recommendedName>
        <fullName evidence="4">RING-type E3 ubiquitin transferase</fullName>
        <ecNumber evidence="4">2.3.2.27</ecNumber>
    </recommendedName>
</protein>
<dbReference type="EC" id="2.3.2.27" evidence="4"/>
<keyword evidence="6 10" id="KW-0812">Transmembrane</keyword>
<evidence type="ECO:0000256" key="3">
    <source>
        <dbReference type="ARBA" id="ARBA00004906"/>
    </source>
</evidence>
<evidence type="ECO:0000256" key="2">
    <source>
        <dbReference type="ARBA" id="ARBA00004127"/>
    </source>
</evidence>
<evidence type="ECO:0000313" key="15">
    <source>
        <dbReference type="Proteomes" id="UP001222027"/>
    </source>
</evidence>
<keyword evidence="5" id="KW-0808">Transferase</keyword>
<feature type="transmembrane region" description="Helical" evidence="10">
    <location>
        <begin position="664"/>
        <end position="687"/>
    </location>
</feature>
<feature type="signal peptide" evidence="11">
    <location>
        <begin position="1"/>
        <end position="34"/>
    </location>
</feature>
<name>A0AAV8PBY4_ENSVE</name>
<dbReference type="PANTHER" id="PTHR33389">
    <property type="entry name" value="FAMILY PROTEIN, PUTATIVE (DUF2921)-RELATED"/>
    <property type="match status" value="1"/>
</dbReference>
<sequence>MALITFPTFFDSACYLQIPLFLILLPALFSSSSAAEISYDDHCSSIVPQSIATSLRFGSAFSISNGFFSGGGDLFRSDSDLNGSSSFQFHSTYLYKTRSPGTYQVAGTLSFHDSIQTPLTFHAFGFWSESSGKLCTVGDGGFHRPEPQHLGETIYLSAVLKLDFPKTSTITSSLVSGSLQSLDPAGSPNHFDPIWLSAYAQNGYDYTMIPQANSSCSPRRFEEESLGFDPVWTCYALYSHIHGRTYRLGGSLGFSSRYMAFFNMICQRDGLLHLSIGFSNVSSRYENIASGISLVGEGYWDRSRNQLCLLACRILKGRNSKANYSVGDCTIGLSLWVPATMTLQSRSNIVGRIWSNKNTNDVGYFSTISFQSLGSHMNTIAGPIKYKYTAVESVRSSCRVSGGAMRGMRRYPNGRSRGDLGFSISLKDDGGGRGWGQARVLSIGDTYYGDGDTAMAPAESSASAADLVEMDDGHDSMIRNVSYVIDYKFISVPSDEVLEIAAEGIYDAASGTLCMQGCRFLDSIDCEILIKIQLRPLDPKAGEDICGTICSTRNKRDSLYFHPIEVSSDSMYESEAVDSMWRMDVEIVMALVSLTLSCICIRSQILHAKKHLDDALPSMSISMLVLLVLGYMIPSVLNFEALFVNPKRQNVLLRSGGWIEVNETIVRVMSTVAFFLSFRLLQVAWSLGSPEKSKAQRTALMVCLPLYVAVVLLVWLLQLQGWEELISYAGLVLDGFLLPQIILNICRNSRGNTLTAFFYLGITTTRAMPHLYDLYRARRYVPHFSSSYIYASGDGNYYSSIWDLIAPCQGFAFAVIVYVQQRYGGGCVLPVRSLLSWLSKGSPVISQ</sequence>
<keyword evidence="8 10" id="KW-1133">Transmembrane helix</keyword>